<feature type="domain" description="Kazal-like" evidence="10">
    <location>
        <begin position="429"/>
        <end position="482"/>
    </location>
</feature>
<feature type="transmembrane region" description="Helical" evidence="8">
    <location>
        <begin position="390"/>
        <end position="409"/>
    </location>
</feature>
<feature type="transmembrane region" description="Helical" evidence="8">
    <location>
        <begin position="502"/>
        <end position="524"/>
    </location>
</feature>
<evidence type="ECO:0000256" key="8">
    <source>
        <dbReference type="RuleBase" id="RU362056"/>
    </source>
</evidence>
<dbReference type="PANTHER" id="PTHR11388:SF76">
    <property type="entry name" value="SOLUTE CARRIER ORGANIC ANION TRANSPORTER FAMILY MEMBER"/>
    <property type="match status" value="1"/>
</dbReference>
<dbReference type="Gene3D" id="1.20.1250.20">
    <property type="entry name" value="MFS general substrate transporter like domains"/>
    <property type="match status" value="1"/>
</dbReference>
<feature type="transmembrane region" description="Helical" evidence="8">
    <location>
        <begin position="180"/>
        <end position="205"/>
    </location>
</feature>
<gene>
    <name evidence="11" type="ORF">JTE90_020180</name>
</gene>
<keyword evidence="6 8" id="KW-0472">Membrane</keyword>
<evidence type="ECO:0000256" key="3">
    <source>
        <dbReference type="ARBA" id="ARBA00022475"/>
    </source>
</evidence>
<name>A0AAV6U100_9ARAC</name>
<reference evidence="11 12" key="1">
    <citation type="journal article" date="2022" name="Nat. Ecol. Evol.">
        <title>A masculinizing supergene underlies an exaggerated male reproductive morph in a spider.</title>
        <authorList>
            <person name="Hendrickx F."/>
            <person name="De Corte Z."/>
            <person name="Sonet G."/>
            <person name="Van Belleghem S.M."/>
            <person name="Kostlbacher S."/>
            <person name="Vangestel C."/>
        </authorList>
    </citation>
    <scope>NUCLEOTIDE SEQUENCE [LARGE SCALE GENOMIC DNA]</scope>
    <source>
        <tissue evidence="11">Whole body</tissue>
    </source>
</reference>
<dbReference type="EMBL" id="JAFNEN010000737">
    <property type="protein sequence ID" value="KAG8177900.1"/>
    <property type="molecule type" value="Genomic_DNA"/>
</dbReference>
<evidence type="ECO:0000256" key="7">
    <source>
        <dbReference type="ARBA" id="ARBA00023157"/>
    </source>
</evidence>
<dbReference type="NCBIfam" id="TIGR00805">
    <property type="entry name" value="oat"/>
    <property type="match status" value="1"/>
</dbReference>
<dbReference type="Proteomes" id="UP000827092">
    <property type="component" value="Unassembled WGS sequence"/>
</dbReference>
<feature type="transmembrane region" description="Helical" evidence="8">
    <location>
        <begin position="594"/>
        <end position="615"/>
    </location>
</feature>
<feature type="transmembrane region" description="Helical" evidence="8">
    <location>
        <begin position="217"/>
        <end position="243"/>
    </location>
</feature>
<feature type="transmembrane region" description="Helical" evidence="8">
    <location>
        <begin position="263"/>
        <end position="285"/>
    </location>
</feature>
<keyword evidence="4 8" id="KW-0812">Transmembrane</keyword>
<evidence type="ECO:0000256" key="5">
    <source>
        <dbReference type="ARBA" id="ARBA00022989"/>
    </source>
</evidence>
<dbReference type="InterPro" id="IPR002350">
    <property type="entry name" value="Kazal_dom"/>
</dbReference>
<evidence type="ECO:0000256" key="4">
    <source>
        <dbReference type="ARBA" id="ARBA00022692"/>
    </source>
</evidence>
<keyword evidence="12" id="KW-1185">Reference proteome</keyword>
<dbReference type="SUPFAM" id="SSF100895">
    <property type="entry name" value="Kazal-type serine protease inhibitors"/>
    <property type="match status" value="1"/>
</dbReference>
<organism evidence="11 12">
    <name type="scientific">Oedothorax gibbosus</name>
    <dbReference type="NCBI Taxonomy" id="931172"/>
    <lineage>
        <taxon>Eukaryota</taxon>
        <taxon>Metazoa</taxon>
        <taxon>Ecdysozoa</taxon>
        <taxon>Arthropoda</taxon>
        <taxon>Chelicerata</taxon>
        <taxon>Arachnida</taxon>
        <taxon>Araneae</taxon>
        <taxon>Araneomorphae</taxon>
        <taxon>Entelegynae</taxon>
        <taxon>Araneoidea</taxon>
        <taxon>Linyphiidae</taxon>
        <taxon>Erigoninae</taxon>
        <taxon>Oedothorax</taxon>
    </lineage>
</organism>
<feature type="transmembrane region" description="Helical" evidence="8">
    <location>
        <begin position="47"/>
        <end position="65"/>
    </location>
</feature>
<feature type="transmembrane region" description="Helical" evidence="8">
    <location>
        <begin position="364"/>
        <end position="383"/>
    </location>
</feature>
<feature type="transmembrane region" description="Helical" evidence="8">
    <location>
        <begin position="114"/>
        <end position="136"/>
    </location>
</feature>
<evidence type="ECO:0000256" key="2">
    <source>
        <dbReference type="ARBA" id="ARBA00009657"/>
    </source>
</evidence>
<dbReference type="GO" id="GO:0016323">
    <property type="term" value="C:basolateral plasma membrane"/>
    <property type="evidence" value="ECO:0007669"/>
    <property type="project" value="TreeGrafter"/>
</dbReference>
<evidence type="ECO:0000313" key="11">
    <source>
        <dbReference type="EMBL" id="KAG8177900.1"/>
    </source>
</evidence>
<evidence type="ECO:0000256" key="1">
    <source>
        <dbReference type="ARBA" id="ARBA00004651"/>
    </source>
</evidence>
<feature type="region of interest" description="Disordered" evidence="9">
    <location>
        <begin position="1"/>
        <end position="24"/>
    </location>
</feature>
<keyword evidence="3" id="KW-1003">Cell membrane</keyword>
<evidence type="ECO:0000256" key="6">
    <source>
        <dbReference type="ARBA" id="ARBA00023136"/>
    </source>
</evidence>
<accession>A0AAV6U100</accession>
<comment type="similarity">
    <text evidence="2 8">Belongs to the organo anion transporter (TC 2.A.60) family.</text>
</comment>
<keyword evidence="8" id="KW-0406">Ion transport</keyword>
<dbReference type="Pfam" id="PF07648">
    <property type="entry name" value="Kazal_2"/>
    <property type="match status" value="1"/>
</dbReference>
<comment type="subcellular location">
    <subcellularLocation>
        <location evidence="1 8">Cell membrane</location>
        <topology evidence="1 8">Multi-pass membrane protein</topology>
    </subcellularLocation>
</comment>
<dbReference type="GO" id="GO:0043252">
    <property type="term" value="P:sodium-independent organic anion transport"/>
    <property type="evidence" value="ECO:0007669"/>
    <property type="project" value="TreeGrafter"/>
</dbReference>
<dbReference type="CDD" id="cd17336">
    <property type="entry name" value="MFS_SLCO_OATP"/>
    <property type="match status" value="1"/>
</dbReference>
<dbReference type="SUPFAM" id="SSF103473">
    <property type="entry name" value="MFS general substrate transporter"/>
    <property type="match status" value="1"/>
</dbReference>
<dbReference type="InterPro" id="IPR004156">
    <property type="entry name" value="OATP"/>
</dbReference>
<evidence type="ECO:0000259" key="10">
    <source>
        <dbReference type="PROSITE" id="PS51465"/>
    </source>
</evidence>
<sequence>MMERSLISSAPRETMEEEVDTTDDNDTICGIGNFRPNWLRSWASHRVYIVLFSLIGIVCGLYYAYRDSVMSTLEQRFSFKTKTSVALTATDKITPLLFGPLVGYFGGRSHRPRVLGLGAFVSALGCFVSALPYFIYGPADQSGDRNSTISDNGSDLLLCDGSEHHEDCDAGVLPSTVTTVVLLILGAILVGFGNVTYYSIGMAYLDDNAMKEHSPLTFAIAYVLRLFGPLLGYLMSSICLKYYENPYIDPGYGPDDSRWVGSWWTGFVLQGLLLLLFIVPICMIPKSLPGFKKPADRSKTRRGMNVSGMVDAVKRLIFNPLFVALMLKDITNIYGTSGYTVNLPKYMESQFQLTPSEAKFYSEVPGVLAAMIAVTIGGCLIWIFRPSMKFLLGAMIVSQAISASGYLVLKIPRCEKQEMANFGMGEHGLILEDSCNINCNCTTESFVPVCGSDNNTLYISPCHAGCEQQINKTLFTHCSCIPESGDLENYATKGFCISEGCWLQALAYITISAVLQFAVSILMVMQKLMLLRSVQPQDRSFALGVYEGLTSVVGFVPYLIIFGSMQDSACLVWESSCDLIGKCLFYDTDKFNEIMHGMSAGFSTVSVGTMCVVFGQRGKFTDMYKEDEVYEEMEGDTIAEAETALDSGSLSPNLKVKRFINCRICFKYD</sequence>
<protein>
    <recommendedName>
        <fullName evidence="8">Solute carrier organic anion transporter family member</fullName>
    </recommendedName>
</protein>
<keyword evidence="7" id="KW-1015">Disulfide bond</keyword>
<dbReference type="Pfam" id="PF03137">
    <property type="entry name" value="OATP"/>
    <property type="match status" value="1"/>
</dbReference>
<proteinExistence type="inferred from homology"/>
<dbReference type="GO" id="GO:0015347">
    <property type="term" value="F:sodium-independent organic anion transmembrane transporter activity"/>
    <property type="evidence" value="ECO:0007669"/>
    <property type="project" value="TreeGrafter"/>
</dbReference>
<dbReference type="InterPro" id="IPR036259">
    <property type="entry name" value="MFS_trans_sf"/>
</dbReference>
<feature type="compositionally biased region" description="Acidic residues" evidence="9">
    <location>
        <begin position="15"/>
        <end position="24"/>
    </location>
</feature>
<dbReference type="InterPro" id="IPR036058">
    <property type="entry name" value="Kazal_dom_sf"/>
</dbReference>
<dbReference type="PANTHER" id="PTHR11388">
    <property type="entry name" value="ORGANIC ANION TRANSPORTER"/>
    <property type="match status" value="1"/>
</dbReference>
<feature type="transmembrane region" description="Helical" evidence="8">
    <location>
        <begin position="306"/>
        <end position="327"/>
    </location>
</feature>
<dbReference type="PROSITE" id="PS51465">
    <property type="entry name" value="KAZAL_2"/>
    <property type="match status" value="1"/>
</dbReference>
<comment type="caution">
    <text evidence="11">The sequence shown here is derived from an EMBL/GenBank/DDBJ whole genome shotgun (WGS) entry which is preliminary data.</text>
</comment>
<evidence type="ECO:0000313" key="12">
    <source>
        <dbReference type="Proteomes" id="UP000827092"/>
    </source>
</evidence>
<feature type="transmembrane region" description="Helical" evidence="8">
    <location>
        <begin position="85"/>
        <end position="107"/>
    </location>
</feature>
<dbReference type="AlphaFoldDB" id="A0AAV6U100"/>
<keyword evidence="5 8" id="KW-1133">Transmembrane helix</keyword>
<evidence type="ECO:0000256" key="9">
    <source>
        <dbReference type="SAM" id="MobiDB-lite"/>
    </source>
</evidence>
<dbReference type="GO" id="GO:0006811">
    <property type="term" value="P:monoatomic ion transport"/>
    <property type="evidence" value="ECO:0007669"/>
    <property type="project" value="UniProtKB-KW"/>
</dbReference>
<feature type="transmembrane region" description="Helical" evidence="8">
    <location>
        <begin position="545"/>
        <end position="565"/>
    </location>
</feature>
<keyword evidence="8" id="KW-0813">Transport</keyword>